<gene>
    <name evidence="2" type="ORF">Afe05nite_19970</name>
</gene>
<feature type="compositionally biased region" description="Basic and acidic residues" evidence="1">
    <location>
        <begin position="7"/>
        <end position="37"/>
    </location>
</feature>
<keyword evidence="3" id="KW-1185">Reference proteome</keyword>
<organism evidence="2 3">
    <name type="scientific">Paractinoplanes ferrugineus</name>
    <dbReference type="NCBI Taxonomy" id="113564"/>
    <lineage>
        <taxon>Bacteria</taxon>
        <taxon>Bacillati</taxon>
        <taxon>Actinomycetota</taxon>
        <taxon>Actinomycetes</taxon>
        <taxon>Micromonosporales</taxon>
        <taxon>Micromonosporaceae</taxon>
        <taxon>Paractinoplanes</taxon>
    </lineage>
</organism>
<dbReference type="Proteomes" id="UP000598174">
    <property type="component" value="Unassembled WGS sequence"/>
</dbReference>
<proteinExistence type="predicted"/>
<dbReference type="EMBL" id="BOMM01000014">
    <property type="protein sequence ID" value="GIE10157.1"/>
    <property type="molecule type" value="Genomic_DNA"/>
</dbReference>
<evidence type="ECO:0000313" key="2">
    <source>
        <dbReference type="EMBL" id="GIE10157.1"/>
    </source>
</evidence>
<evidence type="ECO:0000313" key="3">
    <source>
        <dbReference type="Proteomes" id="UP000598174"/>
    </source>
</evidence>
<evidence type="ECO:0000256" key="1">
    <source>
        <dbReference type="SAM" id="MobiDB-lite"/>
    </source>
</evidence>
<dbReference type="AlphaFoldDB" id="A0A919MJH2"/>
<accession>A0A919MJH2</accession>
<sequence>MLAEDASGERADGEGERADAAPDADRRGPLPRVREELGDQSQGGRGEQGGTDTLYGPHADQHLLAVGQTGADRGQGENGQAAEEHPAGAEHIGDPAAGEQQAGEDEDVRAGDPLQTGDAQPEVALDRREGHVDHVVVEVGHEGAERHRDERPPFSVHVDLLLEELTSYMYDVHVPRI</sequence>
<feature type="region of interest" description="Disordered" evidence="1">
    <location>
        <begin position="1"/>
        <end position="131"/>
    </location>
</feature>
<feature type="compositionally biased region" description="Basic and acidic residues" evidence="1">
    <location>
        <begin position="82"/>
        <end position="93"/>
    </location>
</feature>
<protein>
    <submittedName>
        <fullName evidence="2">Uncharacterized protein</fullName>
    </submittedName>
</protein>
<reference evidence="2" key="1">
    <citation type="submission" date="2021-01" db="EMBL/GenBank/DDBJ databases">
        <title>Whole genome shotgun sequence of Actinoplanes ferrugineus NBRC 15555.</title>
        <authorList>
            <person name="Komaki H."/>
            <person name="Tamura T."/>
        </authorList>
    </citation>
    <scope>NUCLEOTIDE SEQUENCE</scope>
    <source>
        <strain evidence="2">NBRC 15555</strain>
    </source>
</reference>
<name>A0A919MJH2_9ACTN</name>
<comment type="caution">
    <text evidence="2">The sequence shown here is derived from an EMBL/GenBank/DDBJ whole genome shotgun (WGS) entry which is preliminary data.</text>
</comment>